<dbReference type="SMART" id="SM00397">
    <property type="entry name" value="t_SNARE"/>
    <property type="match status" value="1"/>
</dbReference>
<keyword evidence="7" id="KW-1133">Transmembrane helix</keyword>
<comment type="similarity">
    <text evidence="1">Belongs to the syntaxin family.</text>
</comment>
<dbReference type="KEGG" id="dcr:108196663"/>
<dbReference type="PANTHER" id="PTHR19957:SF123">
    <property type="entry name" value="SYNTAXIN-112"/>
    <property type="match status" value="1"/>
</dbReference>
<evidence type="ECO:0000256" key="4">
    <source>
        <dbReference type="ARBA" id="ARBA00022990"/>
    </source>
</evidence>
<keyword evidence="2" id="KW-0813">Transport</keyword>
<feature type="transmembrane region" description="Helical" evidence="7">
    <location>
        <begin position="278"/>
        <end position="298"/>
    </location>
</feature>
<dbReference type="GO" id="GO:0000149">
    <property type="term" value="F:SNARE binding"/>
    <property type="evidence" value="ECO:0007669"/>
    <property type="project" value="TreeGrafter"/>
</dbReference>
<evidence type="ECO:0000256" key="1">
    <source>
        <dbReference type="ARBA" id="ARBA00009063"/>
    </source>
</evidence>
<dbReference type="Pfam" id="PF05739">
    <property type="entry name" value="SNARE"/>
    <property type="match status" value="1"/>
</dbReference>
<dbReference type="FunFam" id="1.20.58.70:FF:000003">
    <property type="entry name" value="Qa-SNARE, Sso1/Syntaxin1-type, SYP12A-group"/>
    <property type="match status" value="1"/>
</dbReference>
<evidence type="ECO:0000313" key="10">
    <source>
        <dbReference type="EMBL" id="WOH10343.1"/>
    </source>
</evidence>
<dbReference type="EMBL" id="CP093349">
    <property type="protein sequence ID" value="WOH10343.1"/>
    <property type="molecule type" value="Genomic_DNA"/>
</dbReference>
<dbReference type="PROSITE" id="PS50192">
    <property type="entry name" value="T_SNARE"/>
    <property type="match status" value="1"/>
</dbReference>
<dbReference type="Pfam" id="PF00804">
    <property type="entry name" value="Syntaxin"/>
    <property type="match status" value="1"/>
</dbReference>
<accession>A0A164UH22</accession>
<keyword evidence="4" id="KW-0007">Acetylation</keyword>
<dbReference type="STRING" id="79200.A0A164UH22"/>
<evidence type="ECO:0000313" key="11">
    <source>
        <dbReference type="Proteomes" id="UP000077755"/>
    </source>
</evidence>
<evidence type="ECO:0000256" key="5">
    <source>
        <dbReference type="ARBA" id="ARBA00023054"/>
    </source>
</evidence>
<organism evidence="9">
    <name type="scientific">Daucus carota subsp. sativus</name>
    <name type="common">Carrot</name>
    <dbReference type="NCBI Taxonomy" id="79200"/>
    <lineage>
        <taxon>Eukaryota</taxon>
        <taxon>Viridiplantae</taxon>
        <taxon>Streptophyta</taxon>
        <taxon>Embryophyta</taxon>
        <taxon>Tracheophyta</taxon>
        <taxon>Spermatophyta</taxon>
        <taxon>Magnoliopsida</taxon>
        <taxon>eudicotyledons</taxon>
        <taxon>Gunneridae</taxon>
        <taxon>Pentapetalae</taxon>
        <taxon>asterids</taxon>
        <taxon>campanulids</taxon>
        <taxon>Apiales</taxon>
        <taxon>Apiaceae</taxon>
        <taxon>Apioideae</taxon>
        <taxon>Scandiceae</taxon>
        <taxon>Daucinae</taxon>
        <taxon>Daucus</taxon>
        <taxon>Daucus sect. Daucus</taxon>
    </lineage>
</organism>
<name>A0A164UH22_DAUCS</name>
<dbReference type="SUPFAM" id="SSF47661">
    <property type="entry name" value="t-snare proteins"/>
    <property type="match status" value="1"/>
</dbReference>
<feature type="coiled-coil region" evidence="6">
    <location>
        <begin position="51"/>
        <end position="78"/>
    </location>
</feature>
<reference evidence="9" key="1">
    <citation type="journal article" date="2016" name="Nat. Genet.">
        <title>A high-quality carrot genome assembly provides new insights into carotenoid accumulation and asterid genome evolution.</title>
        <authorList>
            <person name="Iorizzo M."/>
            <person name="Ellison S."/>
            <person name="Senalik D."/>
            <person name="Zeng P."/>
            <person name="Satapoomin P."/>
            <person name="Huang J."/>
            <person name="Bowman M."/>
            <person name="Iovene M."/>
            <person name="Sanseverino W."/>
            <person name="Cavagnaro P."/>
            <person name="Yildiz M."/>
            <person name="Macko-Podgorni A."/>
            <person name="Moranska E."/>
            <person name="Grzebelus E."/>
            <person name="Grzebelus D."/>
            <person name="Ashrafi H."/>
            <person name="Zheng Z."/>
            <person name="Cheng S."/>
            <person name="Spooner D."/>
            <person name="Van Deynze A."/>
            <person name="Simon P."/>
        </authorList>
    </citation>
    <scope>NUCLEOTIDE SEQUENCE [LARGE SCALE GENOMIC DNA]</scope>
    <source>
        <tissue evidence="9">Leaf</tissue>
    </source>
</reference>
<dbReference type="FunFam" id="1.20.5.110:FF:000008">
    <property type="entry name" value="Syntaxin 132"/>
    <property type="match status" value="1"/>
</dbReference>
<dbReference type="OMA" id="KTTHGPK"/>
<dbReference type="InterPro" id="IPR000727">
    <property type="entry name" value="T_SNARE_dom"/>
</dbReference>
<dbReference type="AlphaFoldDB" id="A0A164UH22"/>
<gene>
    <name evidence="9" type="ORF">DCAR_025951</name>
    <name evidence="10" type="ORF">DCAR_0729810</name>
</gene>
<dbReference type="PANTHER" id="PTHR19957">
    <property type="entry name" value="SYNTAXIN"/>
    <property type="match status" value="1"/>
</dbReference>
<keyword evidence="7" id="KW-0472">Membrane</keyword>
<dbReference type="InterPro" id="IPR045242">
    <property type="entry name" value="Syntaxin"/>
</dbReference>
<dbReference type="EMBL" id="LNRQ01000007">
    <property type="protein sequence ID" value="KZM88876.1"/>
    <property type="molecule type" value="Genomic_DNA"/>
</dbReference>
<dbReference type="Gene3D" id="1.20.5.110">
    <property type="match status" value="1"/>
</dbReference>
<keyword evidence="11" id="KW-1185">Reference proteome</keyword>
<evidence type="ECO:0000256" key="6">
    <source>
        <dbReference type="SAM" id="Coils"/>
    </source>
</evidence>
<dbReference type="CDD" id="cd15848">
    <property type="entry name" value="SNARE_syntaxin1-like"/>
    <property type="match status" value="1"/>
</dbReference>
<evidence type="ECO:0000256" key="2">
    <source>
        <dbReference type="ARBA" id="ARBA00022448"/>
    </source>
</evidence>
<dbReference type="OrthoDB" id="330671at2759"/>
<dbReference type="CDD" id="cd00179">
    <property type="entry name" value="SynN"/>
    <property type="match status" value="1"/>
</dbReference>
<dbReference type="GO" id="GO:0005886">
    <property type="term" value="C:plasma membrane"/>
    <property type="evidence" value="ECO:0007669"/>
    <property type="project" value="TreeGrafter"/>
</dbReference>
<proteinExistence type="inferred from homology"/>
<dbReference type="GO" id="GO:0012505">
    <property type="term" value="C:endomembrane system"/>
    <property type="evidence" value="ECO:0007669"/>
    <property type="project" value="TreeGrafter"/>
</dbReference>
<dbReference type="Gene3D" id="1.20.58.70">
    <property type="match status" value="1"/>
</dbReference>
<dbReference type="InterPro" id="IPR006011">
    <property type="entry name" value="Syntaxin_N"/>
</dbReference>
<sequence>MNDLMSKSFLSYVELKKQAQMDDGLQSPKDVEKGQLSPKDEDNLSAFFQEVEAIKKAMEEISNLLLDLQNLNQEAKSTHSAKLLRGIRDRMDSDIVSVLQVAKIVKLRLESLDKSNAANRKISVAFKEGSAVDRTRGMVTNGLRIKLRDIMLDFQALREKIMLDYKEDLKRKYYNTTGEAPSEDVIEKMVSGSGNVQMFAGETGVYMENKERHEAVLDIQRSLNKLHQVFLDMAVLVEAQGEKIDDIEHNVAIAGSYIGGGTNSLFYAKQMKKKRNKWVYCLWIVVVLILLVCIIAMLSS</sequence>
<evidence type="ECO:0000313" key="9">
    <source>
        <dbReference type="EMBL" id="KZM88876.1"/>
    </source>
</evidence>
<keyword evidence="5 6" id="KW-0175">Coiled coil</keyword>
<dbReference type="GO" id="GO:0006887">
    <property type="term" value="P:exocytosis"/>
    <property type="evidence" value="ECO:0007669"/>
    <property type="project" value="TreeGrafter"/>
</dbReference>
<dbReference type="GO" id="GO:0006886">
    <property type="term" value="P:intracellular protein transport"/>
    <property type="evidence" value="ECO:0007669"/>
    <property type="project" value="TreeGrafter"/>
</dbReference>
<protein>
    <recommendedName>
        <fullName evidence="8">t-SNARE coiled-coil homology domain-containing protein</fullName>
    </recommendedName>
</protein>
<dbReference type="GO" id="GO:0006906">
    <property type="term" value="P:vesicle fusion"/>
    <property type="evidence" value="ECO:0007669"/>
    <property type="project" value="TreeGrafter"/>
</dbReference>
<dbReference type="InterPro" id="IPR010989">
    <property type="entry name" value="SNARE"/>
</dbReference>
<dbReference type="GO" id="GO:0005484">
    <property type="term" value="F:SNAP receptor activity"/>
    <property type="evidence" value="ECO:0007669"/>
    <property type="project" value="TreeGrafter"/>
</dbReference>
<keyword evidence="3" id="KW-0653">Protein transport</keyword>
<evidence type="ECO:0000256" key="7">
    <source>
        <dbReference type="SAM" id="Phobius"/>
    </source>
</evidence>
<dbReference type="SMART" id="SM00503">
    <property type="entry name" value="SynN"/>
    <property type="match status" value="1"/>
</dbReference>
<feature type="domain" description="T-SNARE coiled-coil homology" evidence="8">
    <location>
        <begin position="206"/>
        <end position="268"/>
    </location>
</feature>
<dbReference type="GO" id="GO:0031201">
    <property type="term" value="C:SNARE complex"/>
    <property type="evidence" value="ECO:0007669"/>
    <property type="project" value="TreeGrafter"/>
</dbReference>
<evidence type="ECO:0000256" key="3">
    <source>
        <dbReference type="ARBA" id="ARBA00022927"/>
    </source>
</evidence>
<keyword evidence="7" id="KW-0812">Transmembrane</keyword>
<reference evidence="10" key="2">
    <citation type="submission" date="2022-03" db="EMBL/GenBank/DDBJ databases">
        <title>Draft title - Genomic analysis of global carrot germplasm unveils the trajectory of domestication and the origin of high carotenoid orange carrot.</title>
        <authorList>
            <person name="Iorizzo M."/>
            <person name="Ellison S."/>
            <person name="Senalik D."/>
            <person name="Macko-Podgorni A."/>
            <person name="Grzebelus D."/>
            <person name="Bostan H."/>
            <person name="Rolling W."/>
            <person name="Curaba J."/>
            <person name="Simon P."/>
        </authorList>
    </citation>
    <scope>NUCLEOTIDE SEQUENCE</scope>
    <source>
        <tissue evidence="10">Leaf</tissue>
    </source>
</reference>
<dbReference type="Gramene" id="KZM88876">
    <property type="protein sequence ID" value="KZM88876"/>
    <property type="gene ID" value="DCAR_025951"/>
</dbReference>
<dbReference type="GO" id="GO:0048278">
    <property type="term" value="P:vesicle docking"/>
    <property type="evidence" value="ECO:0007669"/>
    <property type="project" value="TreeGrafter"/>
</dbReference>
<evidence type="ECO:0000259" key="8">
    <source>
        <dbReference type="PROSITE" id="PS50192"/>
    </source>
</evidence>
<dbReference type="Proteomes" id="UP000077755">
    <property type="component" value="Chromosome 7"/>
</dbReference>